<feature type="region of interest" description="Disordered" evidence="1">
    <location>
        <begin position="334"/>
        <end position="392"/>
    </location>
</feature>
<dbReference type="InterPro" id="IPR015187">
    <property type="entry name" value="BRCA2_OB_1"/>
</dbReference>
<dbReference type="SUPFAM" id="SSF50249">
    <property type="entry name" value="Nucleic acid-binding proteins"/>
    <property type="match status" value="2"/>
</dbReference>
<dbReference type="PANTHER" id="PTHR11289">
    <property type="entry name" value="BREAST CANCER TYPE 2 SUSCEPTIBILITY PROTEIN BRCA2"/>
    <property type="match status" value="1"/>
</dbReference>
<dbReference type="GO" id="GO:0006355">
    <property type="term" value="P:regulation of DNA-templated transcription"/>
    <property type="evidence" value="ECO:0007669"/>
    <property type="project" value="TreeGrafter"/>
</dbReference>
<evidence type="ECO:0000259" key="3">
    <source>
        <dbReference type="Pfam" id="PF09169"/>
    </source>
</evidence>
<dbReference type="Pfam" id="PF09103">
    <property type="entry name" value="BRCA-2_OB1"/>
    <property type="match status" value="1"/>
</dbReference>
<evidence type="ECO:0000256" key="1">
    <source>
        <dbReference type="SAM" id="MobiDB-lite"/>
    </source>
</evidence>
<comment type="caution">
    <text evidence="4">The sequence shown here is derived from an EMBL/GenBank/DDBJ whole genome shotgun (WGS) entry which is preliminary data.</text>
</comment>
<feature type="compositionally biased region" description="Low complexity" evidence="1">
    <location>
        <begin position="278"/>
        <end position="287"/>
    </location>
</feature>
<accession>A0AAV5AJU2</accession>
<feature type="compositionally biased region" description="Polar residues" evidence="1">
    <location>
        <begin position="354"/>
        <end position="387"/>
    </location>
</feature>
<feature type="compositionally biased region" description="Polar residues" evidence="1">
    <location>
        <begin position="334"/>
        <end position="346"/>
    </location>
</feature>
<dbReference type="PANTHER" id="PTHR11289:SF0">
    <property type="entry name" value="BREAST CANCER TYPE 2 SUSCEPTIBILITY PROTEIN"/>
    <property type="match status" value="1"/>
</dbReference>
<evidence type="ECO:0000259" key="2">
    <source>
        <dbReference type="Pfam" id="PF09103"/>
    </source>
</evidence>
<dbReference type="AlphaFoldDB" id="A0AAV5AJU2"/>
<organism evidence="4 5">
    <name type="scientific">Clathrus columnatus</name>
    <dbReference type="NCBI Taxonomy" id="1419009"/>
    <lineage>
        <taxon>Eukaryota</taxon>
        <taxon>Fungi</taxon>
        <taxon>Dikarya</taxon>
        <taxon>Basidiomycota</taxon>
        <taxon>Agaricomycotina</taxon>
        <taxon>Agaricomycetes</taxon>
        <taxon>Phallomycetidae</taxon>
        <taxon>Phallales</taxon>
        <taxon>Clathraceae</taxon>
        <taxon>Clathrus</taxon>
    </lineage>
</organism>
<dbReference type="InterPro" id="IPR015525">
    <property type="entry name" value="BRCA2"/>
</dbReference>
<dbReference type="InterPro" id="IPR012340">
    <property type="entry name" value="NA-bd_OB-fold"/>
</dbReference>
<feature type="compositionally biased region" description="Pro residues" evidence="1">
    <location>
        <begin position="288"/>
        <end position="299"/>
    </location>
</feature>
<dbReference type="Gene3D" id="2.40.50.140">
    <property type="entry name" value="Nucleic acid-binding proteins"/>
    <property type="match status" value="2"/>
</dbReference>
<reference evidence="4" key="1">
    <citation type="submission" date="2021-10" db="EMBL/GenBank/DDBJ databases">
        <title>De novo Genome Assembly of Clathrus columnatus (Basidiomycota, Fungi) Using Illumina and Nanopore Sequence Data.</title>
        <authorList>
            <person name="Ogiso-Tanaka E."/>
            <person name="Itagaki H."/>
            <person name="Hosoya T."/>
            <person name="Hosaka K."/>
        </authorList>
    </citation>
    <scope>NUCLEOTIDE SEQUENCE</scope>
    <source>
        <strain evidence="4">MO-923</strain>
    </source>
</reference>
<dbReference type="InterPro" id="IPR015252">
    <property type="entry name" value="BRCA2_hlx"/>
</dbReference>
<feature type="domain" description="BRCA2 OB1" evidence="2">
    <location>
        <begin position="522"/>
        <end position="642"/>
    </location>
</feature>
<dbReference type="EMBL" id="BPWL01000008">
    <property type="protein sequence ID" value="GJJ13373.1"/>
    <property type="molecule type" value="Genomic_DNA"/>
</dbReference>
<sequence length="914" mass="101250">MVALAVSSPLRKKQRLSSPTYEDEFDILDGEDLKALDEIEYRLSQKFVSSSPPLKSTSIGNALTTLSLTFNLSNSVRPYDDVQYAGSPFKEHNKKRSLAALSDEKTDAPAVLLFSNDRRSSSPEPPGIDYDTWFLPSATQQPAVFSSASALISNTKPLEGTLTRSPERSDPQTSWVLPSPAALELAQKKLQAWQHETEEEITTNEHLNMSSELDLTYREPLTNVQNFNTGQLTAIPSTLASEPSSVPGQPPLTTLPGGRLLNLLLSRTSAVSSTRLLPASSASSPVTPAKPPAQLPPTPLSLASQKSKSLGLTPRARAFTASVSRPKFVTPFKTASATSETGSHTVSGVLRPSNKFNSDVGSHPAQVSSKSSPSLRGNELDNVSQKNSHSKPGINRLTLATCGLRPETYDIEELEAMGVPLALFTLNDVSDFLYYRFNPIASNITTKTTLGADTVLNELQNSGCHLVTKAWVDNHWCLILWKLSGMTCLDPEKLTRIWCWKEVMKQFHYRYKRELAGSSRPPLSLITTRDTPLFRPLVLCVSRILWTPQHLSEDGRVKNAYPELELTDGWYHIRAKVDETLARATRRRIIRIGCKLICVCSKLETPRNEPIEILDSYPRACLSLCGNSTQLAAWHAKLGFHRTQYIATLNSLTADGGRIPVMDLIITDVYPMAYIEFVPTTDGDIRVGPRNEVEEANEDEIWKTKRAQEASRLQEATEKKLERLEGYIDLLERRLTGFSPLENNSPPSHLESIIDELAEGDNVVSILQNTRQEDIGWLCMLLRQKCLVEREQAGGVIEAELDDLVPPRRVYNFRVLRVKDARILKKPATRTAQLTVWDAASLQNSSSGTENSLKAGQRYLVCNSRLTTFNFSDKHTGLKSHSESAECMDGKGTGSGSFLDHKKGFEVATDFALI</sequence>
<dbReference type="SUPFAM" id="SSF81872">
    <property type="entry name" value="BRCA2 helical domain"/>
    <property type="match status" value="1"/>
</dbReference>
<evidence type="ECO:0000313" key="5">
    <source>
        <dbReference type="Proteomes" id="UP001050691"/>
    </source>
</evidence>
<dbReference type="Proteomes" id="UP001050691">
    <property type="component" value="Unassembled WGS sequence"/>
</dbReference>
<keyword evidence="5" id="KW-1185">Reference proteome</keyword>
<dbReference type="GO" id="GO:0000724">
    <property type="term" value="P:double-strand break repair via homologous recombination"/>
    <property type="evidence" value="ECO:0007669"/>
    <property type="project" value="InterPro"/>
</dbReference>
<evidence type="ECO:0000313" key="4">
    <source>
        <dbReference type="EMBL" id="GJJ13373.1"/>
    </source>
</evidence>
<evidence type="ECO:0008006" key="6">
    <source>
        <dbReference type="Google" id="ProtNLM"/>
    </source>
</evidence>
<feature type="region of interest" description="Disordered" evidence="1">
    <location>
        <begin position="276"/>
        <end position="311"/>
    </location>
</feature>
<dbReference type="InterPro" id="IPR036315">
    <property type="entry name" value="BRCA2_hlx_sf"/>
</dbReference>
<dbReference type="Pfam" id="PF09169">
    <property type="entry name" value="BRCA-2_helical"/>
    <property type="match status" value="1"/>
</dbReference>
<protein>
    <recommendedName>
        <fullName evidence="6">Breast cancer type 2 susceptibility protein</fullName>
    </recommendedName>
</protein>
<feature type="domain" description="Breast cancer type 2 susceptibility protein helical" evidence="3">
    <location>
        <begin position="465"/>
        <end position="515"/>
    </location>
</feature>
<gene>
    <name evidence="4" type="ORF">Clacol_007625</name>
</gene>
<name>A0AAV5AJU2_9AGAM</name>
<proteinExistence type="predicted"/>